<dbReference type="InterPro" id="IPR003607">
    <property type="entry name" value="HD/PDEase_dom"/>
</dbReference>
<dbReference type="SMART" id="SM00471">
    <property type="entry name" value="HDc"/>
    <property type="match status" value="1"/>
</dbReference>
<name>A0A7Z6Y9G0_PSESH</name>
<accession>A0A7Z6Y9G0</accession>
<comment type="caution">
    <text evidence="4">The sequence shown here is derived from an EMBL/GenBank/DDBJ whole genome shotgun (WGS) entry which is preliminary data.</text>
</comment>
<sequence length="571" mass="63177">MEKRAGLSPRAALGRGLGCPAGLPERQTSQDRTYQPAGTPVEAGHHADAGGQGRHASARPAESQSQSLIAPRVQHDPGLTVLALIQMPAQVFRSRHLFFHGACFHRCGPCGRRVEPGSYAPIIDGVNALDWQTLLNRERLGKTLHSPEELGRSPFHKDHDRIIFSGAFRRLGRKTQVHPVSSNDHIHTRLTHSLEVSCVGRSLGMRVGETLRSALPEWCDPSDLGMVVQSACLAHDIGNPPFGHSGEDAIRNWFNQAAGRGWLDAMSETERNDFLNFEGNAQGFRVLTQLEYHQFDGGTRLTYATLGTYLKYPWTARHADSLGYKKHKFGCYQSELPILEQIAGKLGLPQLEDQRWARHPLVYLMEAADDICYALIDLEDGLEMDLLNYAEVESLLLGLVGDDLPETYRQLGPGDSRRRKLAILRGKAIEHLTNAAARAFVEQQDALLAGTLPGDLVEHMHGPAKRCVLNAKDMARKKIFQDKRKTLHEIGAYTTLEILLNAFCGAAVEQFGGRTPSFKHRRILDLLGNSAPDPKAPLHASFLRMIDFIAGMTDSYASEMAREMTGRSGQI</sequence>
<dbReference type="PROSITE" id="PS51831">
    <property type="entry name" value="HD"/>
    <property type="match status" value="1"/>
</dbReference>
<evidence type="ECO:0000259" key="3">
    <source>
        <dbReference type="PROSITE" id="PS51831"/>
    </source>
</evidence>
<dbReference type="CDD" id="cd00077">
    <property type="entry name" value="HDc"/>
    <property type="match status" value="1"/>
</dbReference>
<dbReference type="Proteomes" id="UP000267078">
    <property type="component" value="Unassembled WGS sequence"/>
</dbReference>
<dbReference type="PANTHER" id="PTHR11373:SF40">
    <property type="entry name" value="DEOXYGUANOSINETRIPHOSPHATE TRIPHOSPHOHYDROLASE-LIKE PROTEIN 2"/>
    <property type="match status" value="1"/>
</dbReference>
<evidence type="ECO:0000313" key="5">
    <source>
        <dbReference type="Proteomes" id="UP000267078"/>
    </source>
</evidence>
<dbReference type="EMBL" id="RBUI01000059">
    <property type="protein sequence ID" value="RMU89968.1"/>
    <property type="molecule type" value="Genomic_DNA"/>
</dbReference>
<feature type="domain" description="HD" evidence="3">
    <location>
        <begin position="189"/>
        <end position="374"/>
    </location>
</feature>
<dbReference type="InterPro" id="IPR023293">
    <property type="entry name" value="dGTP_triP_hydro_central_sf"/>
</dbReference>
<dbReference type="InterPro" id="IPR006261">
    <property type="entry name" value="dGTPase"/>
</dbReference>
<organism evidence="4 5">
    <name type="scientific">Pseudomonas savastanoi pv. phaseolicola</name>
    <name type="common">Pseudomonas syringae pv. phaseolicola</name>
    <dbReference type="NCBI Taxonomy" id="319"/>
    <lineage>
        <taxon>Bacteria</taxon>
        <taxon>Pseudomonadati</taxon>
        <taxon>Pseudomonadota</taxon>
        <taxon>Gammaproteobacteria</taxon>
        <taxon>Pseudomonadales</taxon>
        <taxon>Pseudomonadaceae</taxon>
        <taxon>Pseudomonas</taxon>
    </lineage>
</organism>
<dbReference type="InterPro" id="IPR027432">
    <property type="entry name" value="dGTP_triphosphohydrolase_C"/>
</dbReference>
<reference evidence="4 5" key="1">
    <citation type="submission" date="2018-08" db="EMBL/GenBank/DDBJ databases">
        <title>Recombination of ecologically and evolutionarily significant loci maintains genetic cohesion in the Pseudomonas syringae species complex.</title>
        <authorList>
            <person name="Dillon M."/>
            <person name="Thakur S."/>
            <person name="Almeida R.N.D."/>
            <person name="Weir B.S."/>
            <person name="Guttman D.S."/>
        </authorList>
    </citation>
    <scope>NUCLEOTIDE SEQUENCE [LARGE SCALE GENOMIC DNA]</scope>
    <source>
        <strain evidence="4 5">1449B</strain>
    </source>
</reference>
<dbReference type="GO" id="GO:0006203">
    <property type="term" value="P:dGTP catabolic process"/>
    <property type="evidence" value="ECO:0007669"/>
    <property type="project" value="TreeGrafter"/>
</dbReference>
<proteinExistence type="predicted"/>
<dbReference type="Gene3D" id="1.10.3550.10">
    <property type="entry name" value="eoxyguanosinetriphosphate triphosphohydrolase domain-like"/>
    <property type="match status" value="1"/>
</dbReference>
<dbReference type="AlphaFoldDB" id="A0A7Z6Y9G0"/>
<dbReference type="NCBIfam" id="TIGR01353">
    <property type="entry name" value="dGTP_triPase"/>
    <property type="match status" value="1"/>
</dbReference>
<gene>
    <name evidence="4" type="ORF">ALP21_04925</name>
</gene>
<dbReference type="PANTHER" id="PTHR11373">
    <property type="entry name" value="DEOXYNUCLEOSIDE TRIPHOSPHATE TRIPHOSPHOHYDROLASE"/>
    <property type="match status" value="1"/>
</dbReference>
<dbReference type="Gene3D" id="1.10.3410.10">
    <property type="entry name" value="putative deoxyguanosinetriphosphate triphosphohydrolase like domain"/>
    <property type="match status" value="1"/>
</dbReference>
<dbReference type="InterPro" id="IPR006674">
    <property type="entry name" value="HD_domain"/>
</dbReference>
<keyword evidence="1 4" id="KW-0378">Hydrolase</keyword>
<dbReference type="NCBIfam" id="NF002205">
    <property type="entry name" value="PRK01096.1"/>
    <property type="match status" value="1"/>
</dbReference>
<dbReference type="GO" id="GO:0008832">
    <property type="term" value="F:dGTPase activity"/>
    <property type="evidence" value="ECO:0007669"/>
    <property type="project" value="TreeGrafter"/>
</dbReference>
<protein>
    <submittedName>
        <fullName evidence="4">Deoxyguanosinetriphosphate triphosphohydrolase</fullName>
    </submittedName>
</protein>
<feature type="region of interest" description="Disordered" evidence="2">
    <location>
        <begin position="1"/>
        <end position="68"/>
    </location>
</feature>
<dbReference type="Pfam" id="PF01966">
    <property type="entry name" value="HD"/>
    <property type="match status" value="1"/>
</dbReference>
<dbReference type="Gene3D" id="1.10.3210.10">
    <property type="entry name" value="Hypothetical protein af1432"/>
    <property type="match status" value="1"/>
</dbReference>
<dbReference type="SUPFAM" id="SSF109604">
    <property type="entry name" value="HD-domain/PDEase-like"/>
    <property type="match status" value="1"/>
</dbReference>
<evidence type="ECO:0000256" key="2">
    <source>
        <dbReference type="SAM" id="MobiDB-lite"/>
    </source>
</evidence>
<evidence type="ECO:0000313" key="4">
    <source>
        <dbReference type="EMBL" id="RMU89968.1"/>
    </source>
</evidence>
<evidence type="ECO:0000256" key="1">
    <source>
        <dbReference type="ARBA" id="ARBA00022801"/>
    </source>
</evidence>
<dbReference type="InterPro" id="IPR050135">
    <property type="entry name" value="dGTPase-like"/>
</dbReference>